<evidence type="ECO:0000259" key="1">
    <source>
        <dbReference type="SMART" id="SM00474"/>
    </source>
</evidence>
<dbReference type="SMART" id="SM00474">
    <property type="entry name" value="35EXOc"/>
    <property type="match status" value="1"/>
</dbReference>
<accession>A0A1D1YJF6</accession>
<keyword evidence="2" id="KW-0269">Exonuclease</keyword>
<keyword evidence="2" id="KW-0540">Nuclease</keyword>
<dbReference type="GO" id="GO:0006139">
    <property type="term" value="P:nucleobase-containing compound metabolic process"/>
    <property type="evidence" value="ECO:0007669"/>
    <property type="project" value="InterPro"/>
</dbReference>
<protein>
    <submittedName>
        <fullName evidence="2">Putative exonuclease mut-7</fullName>
    </submittedName>
</protein>
<dbReference type="PANTHER" id="PTHR47765">
    <property type="entry name" value="3'-5' EXONUCLEASE DOMAIN-CONTAINING PROTEIN"/>
    <property type="match status" value="1"/>
</dbReference>
<gene>
    <name evidence="2" type="primary">EXD3_1</name>
    <name evidence="2" type="ORF">g.67891</name>
</gene>
<keyword evidence="2" id="KW-0378">Hydrolase</keyword>
<dbReference type="Gene3D" id="3.30.420.10">
    <property type="entry name" value="Ribonuclease H-like superfamily/Ribonuclease H"/>
    <property type="match status" value="1"/>
</dbReference>
<evidence type="ECO:0000313" key="2">
    <source>
        <dbReference type="EMBL" id="JAT54778.1"/>
    </source>
</evidence>
<feature type="domain" description="3'-5' exonuclease" evidence="1">
    <location>
        <begin position="427"/>
        <end position="612"/>
    </location>
</feature>
<dbReference type="GO" id="GO:0003676">
    <property type="term" value="F:nucleic acid binding"/>
    <property type="evidence" value="ECO:0007669"/>
    <property type="project" value="InterPro"/>
</dbReference>
<dbReference type="InterPro" id="IPR036397">
    <property type="entry name" value="RNaseH_sf"/>
</dbReference>
<dbReference type="Pfam" id="PF01612">
    <property type="entry name" value="DNA_pol_A_exo1"/>
    <property type="match status" value="1"/>
</dbReference>
<sequence>PHAPRGGGEAERLSLYGKMKIDPADQTRKGKTELEVRNFETLDSFFPSPVVFHLLKIFLFRLNLIRLGAGFSSLVVMDCAEVRSKQISDENVKMPGTICLHAFSDLSHISPATFVYLLKECYMCGTLKATLKFRVLQQHVLQALRNSPKPGPASFIIRCLYIVPLLGPLYTEGFSHLLISSLRRLQAVGMVQINSSDSKCLAVRLFLDILSHSIIHEERILLKVLEVFNIELKDIGEAIYGSNLNDAYLEMAKSKVGHYVVNFVESKSYMTAVTLLEHFSISISDQYGQSFLDKLMQENQFRAAEKWAALMGKPMIHVLVQKYLDMKKLKQAYDVIKKNNLKQEFPDVQHLYKQSSMKKLAEKGCWDIAEIKANNDRHLLEYLVYLAMEAGYSEKVDELRQRYSLSSFFGVTVPEACTLERRYLHVREFVLDDILWIDNIHGLHGATSYIQECKVVGIDCEWKPNYVKGSKPNKVSIMQIASEKRAFIFDLIRLYGEERKELDKCFKSIFCSSKILKLGYNFQCDLHQLSHSYEDLECFRSYEMLLDIQKLFKQPQGGLSGLAMTMLGAGLNKTRRNSNWEQRPLSQNQIEYAALDAAVLIHIFREVCSHPAEKDKRSKSDWTSHIVSHMGKTKGHQNFIGMQNDVDDIDH</sequence>
<name>A0A1D1YJF6_9ARAE</name>
<dbReference type="GO" id="GO:0008408">
    <property type="term" value="F:3'-5' exonuclease activity"/>
    <property type="evidence" value="ECO:0007669"/>
    <property type="project" value="InterPro"/>
</dbReference>
<dbReference type="InterPro" id="IPR012337">
    <property type="entry name" value="RNaseH-like_sf"/>
</dbReference>
<dbReference type="PANTHER" id="PTHR47765:SF2">
    <property type="entry name" value="EXONUCLEASE MUT-7 HOMOLOG"/>
    <property type="match status" value="1"/>
</dbReference>
<reference evidence="2" key="1">
    <citation type="submission" date="2015-07" db="EMBL/GenBank/DDBJ databases">
        <title>Transcriptome Assembly of Anthurium amnicola.</title>
        <authorList>
            <person name="Suzuki J."/>
        </authorList>
    </citation>
    <scope>NUCLEOTIDE SEQUENCE</scope>
</reference>
<dbReference type="AlphaFoldDB" id="A0A1D1YJF6"/>
<dbReference type="InterPro" id="IPR002562">
    <property type="entry name" value="3'-5'_exonuclease_dom"/>
</dbReference>
<dbReference type="EMBL" id="GDJX01013158">
    <property type="protein sequence ID" value="JAT54778.1"/>
    <property type="molecule type" value="Transcribed_RNA"/>
</dbReference>
<dbReference type="InterPro" id="IPR052408">
    <property type="entry name" value="Exonuclease_MUT-7-like"/>
</dbReference>
<dbReference type="SUPFAM" id="SSF53098">
    <property type="entry name" value="Ribonuclease H-like"/>
    <property type="match status" value="1"/>
</dbReference>
<proteinExistence type="predicted"/>
<organism evidence="2">
    <name type="scientific">Anthurium amnicola</name>
    <dbReference type="NCBI Taxonomy" id="1678845"/>
    <lineage>
        <taxon>Eukaryota</taxon>
        <taxon>Viridiplantae</taxon>
        <taxon>Streptophyta</taxon>
        <taxon>Embryophyta</taxon>
        <taxon>Tracheophyta</taxon>
        <taxon>Spermatophyta</taxon>
        <taxon>Magnoliopsida</taxon>
        <taxon>Liliopsida</taxon>
        <taxon>Araceae</taxon>
        <taxon>Pothoideae</taxon>
        <taxon>Potheae</taxon>
        <taxon>Anthurium</taxon>
    </lineage>
</organism>
<feature type="non-terminal residue" evidence="2">
    <location>
        <position position="1"/>
    </location>
</feature>